<dbReference type="GeneID" id="80880291"/>
<sequence>MRATVHPTQRRFACEICRKHKSRCLRLYPNDSKCARCTLLGVECTAGQQKKVGRPRRAAASADEATKDSENSHSTIDDSRAARVEEMVSSQPASKEPSWSNRFSPAPTLVPILITTRDDGFSAATTWPAIGVDSLNPLQKPGKGSLSWDAPNDLETCSTSTRNSVLGITAPTSHSLNTPLTGMTASSPADSIYYPQADSLMIPGPTQVAVDGIAASEAMAKLSKINLNLHVRVAAAEANRAILDFNGLIFKEGPLYIDNFTLAEFVLGASQEFLLILTRLLANRATRGLLCAQQPTRSTYPDLLPLSSSQSHQSSLYNSTVPSSSYPFAASELLLAPLTLTITSIFIQLISLYELTLEHLTARIERIATEPIAPIPGLTFGGLPLAGPCTQGMLFSEVVVHLLERIERCLGIGVVSEGGEAGLLSARQMDVLWSELDERVGIARGRGMMSPAHVRELFEKVGNIFKQLSLS</sequence>
<dbReference type="PROSITE" id="PS50048">
    <property type="entry name" value="ZN2_CY6_FUNGAL_2"/>
    <property type="match status" value="1"/>
</dbReference>
<proteinExistence type="predicted"/>
<dbReference type="AlphaFoldDB" id="A0AAD7VS17"/>
<feature type="region of interest" description="Disordered" evidence="1">
    <location>
        <begin position="48"/>
        <end position="102"/>
    </location>
</feature>
<dbReference type="Proteomes" id="UP001217417">
    <property type="component" value="Unassembled WGS sequence"/>
</dbReference>
<reference evidence="3" key="1">
    <citation type="submission" date="2023-03" db="EMBL/GenBank/DDBJ databases">
        <title>Near-Complete genome sequence of Lipomyces tetrasporous NRRL Y-64009, an oleaginous yeast capable of growing on lignocellulosic hydrolysates.</title>
        <authorList>
            <consortium name="Lawrence Berkeley National Laboratory"/>
            <person name="Jagtap S.S."/>
            <person name="Liu J.-J."/>
            <person name="Walukiewicz H.E."/>
            <person name="Pangilinan J."/>
            <person name="Lipzen A."/>
            <person name="Ahrendt S."/>
            <person name="Koriabine M."/>
            <person name="Cobaugh K."/>
            <person name="Salamov A."/>
            <person name="Yoshinaga Y."/>
            <person name="Ng V."/>
            <person name="Daum C."/>
            <person name="Grigoriev I.V."/>
            <person name="Slininger P.J."/>
            <person name="Dien B.S."/>
            <person name="Jin Y.-S."/>
            <person name="Rao C.V."/>
        </authorList>
    </citation>
    <scope>NUCLEOTIDE SEQUENCE</scope>
    <source>
        <strain evidence="3">NRRL Y-64009</strain>
    </source>
</reference>
<protein>
    <recommendedName>
        <fullName evidence="2">Zn(2)-C6 fungal-type domain-containing protein</fullName>
    </recommendedName>
</protein>
<organism evidence="3 4">
    <name type="scientific">Lipomyces tetrasporus</name>
    <dbReference type="NCBI Taxonomy" id="54092"/>
    <lineage>
        <taxon>Eukaryota</taxon>
        <taxon>Fungi</taxon>
        <taxon>Dikarya</taxon>
        <taxon>Ascomycota</taxon>
        <taxon>Saccharomycotina</taxon>
        <taxon>Lipomycetes</taxon>
        <taxon>Lipomycetales</taxon>
        <taxon>Lipomycetaceae</taxon>
        <taxon>Lipomyces</taxon>
    </lineage>
</organism>
<name>A0AAD7VS17_9ASCO</name>
<comment type="caution">
    <text evidence="3">The sequence shown here is derived from an EMBL/GenBank/DDBJ whole genome shotgun (WGS) entry which is preliminary data.</text>
</comment>
<dbReference type="CDD" id="cd00067">
    <property type="entry name" value="GAL4"/>
    <property type="match status" value="1"/>
</dbReference>
<evidence type="ECO:0000313" key="4">
    <source>
        <dbReference type="Proteomes" id="UP001217417"/>
    </source>
</evidence>
<feature type="compositionally biased region" description="Basic and acidic residues" evidence="1">
    <location>
        <begin position="64"/>
        <end position="86"/>
    </location>
</feature>
<accession>A0AAD7VS17</accession>
<evidence type="ECO:0000256" key="1">
    <source>
        <dbReference type="SAM" id="MobiDB-lite"/>
    </source>
</evidence>
<dbReference type="Gene3D" id="4.10.240.10">
    <property type="entry name" value="Zn(2)-C6 fungal-type DNA-binding domain"/>
    <property type="match status" value="1"/>
</dbReference>
<dbReference type="PROSITE" id="PS00463">
    <property type="entry name" value="ZN2_CY6_FUNGAL_1"/>
    <property type="match status" value="1"/>
</dbReference>
<dbReference type="InterPro" id="IPR036864">
    <property type="entry name" value="Zn2-C6_fun-type_DNA-bd_sf"/>
</dbReference>
<dbReference type="SUPFAM" id="SSF57701">
    <property type="entry name" value="Zn2/Cys6 DNA-binding domain"/>
    <property type="match status" value="1"/>
</dbReference>
<evidence type="ECO:0000313" key="3">
    <source>
        <dbReference type="EMBL" id="KAJ8099521.1"/>
    </source>
</evidence>
<dbReference type="InterPro" id="IPR001138">
    <property type="entry name" value="Zn2Cys6_DnaBD"/>
</dbReference>
<dbReference type="Pfam" id="PF00172">
    <property type="entry name" value="Zn_clus"/>
    <property type="match status" value="1"/>
</dbReference>
<dbReference type="EMBL" id="JARPMG010000007">
    <property type="protein sequence ID" value="KAJ8099521.1"/>
    <property type="molecule type" value="Genomic_DNA"/>
</dbReference>
<feature type="domain" description="Zn(2)-C6 fungal-type" evidence="2">
    <location>
        <begin position="13"/>
        <end position="46"/>
    </location>
</feature>
<gene>
    <name evidence="3" type="ORF">POJ06DRAFT_198709</name>
</gene>
<dbReference type="GO" id="GO:0008270">
    <property type="term" value="F:zinc ion binding"/>
    <property type="evidence" value="ECO:0007669"/>
    <property type="project" value="InterPro"/>
</dbReference>
<feature type="compositionally biased region" description="Polar residues" evidence="1">
    <location>
        <begin position="88"/>
        <end position="102"/>
    </location>
</feature>
<keyword evidence="4" id="KW-1185">Reference proteome</keyword>
<dbReference type="SMART" id="SM00066">
    <property type="entry name" value="GAL4"/>
    <property type="match status" value="1"/>
</dbReference>
<evidence type="ECO:0000259" key="2">
    <source>
        <dbReference type="PROSITE" id="PS50048"/>
    </source>
</evidence>
<dbReference type="GO" id="GO:0000981">
    <property type="term" value="F:DNA-binding transcription factor activity, RNA polymerase II-specific"/>
    <property type="evidence" value="ECO:0007669"/>
    <property type="project" value="InterPro"/>
</dbReference>
<dbReference type="RefSeq" id="XP_056042971.1">
    <property type="nucleotide sequence ID" value="XM_056185125.1"/>
</dbReference>